<keyword evidence="5 6" id="KW-0539">Nucleus</keyword>
<proteinExistence type="predicted"/>
<organism evidence="8 9">
    <name type="scientific">Manihot esculenta</name>
    <name type="common">Cassava</name>
    <name type="synonym">Jatropha manihot</name>
    <dbReference type="NCBI Taxonomy" id="3983"/>
    <lineage>
        <taxon>Eukaryota</taxon>
        <taxon>Viridiplantae</taxon>
        <taxon>Streptophyta</taxon>
        <taxon>Embryophyta</taxon>
        <taxon>Tracheophyta</taxon>
        <taxon>Spermatophyta</taxon>
        <taxon>Magnoliopsida</taxon>
        <taxon>eudicotyledons</taxon>
        <taxon>Gunneridae</taxon>
        <taxon>Pentapetalae</taxon>
        <taxon>rosids</taxon>
        <taxon>fabids</taxon>
        <taxon>Malpighiales</taxon>
        <taxon>Euphorbiaceae</taxon>
        <taxon>Crotonoideae</taxon>
        <taxon>Manihoteae</taxon>
        <taxon>Manihot</taxon>
    </lineage>
</organism>
<dbReference type="Gramene" id="Manes.04G123500.1.v8.1">
    <property type="protein sequence ID" value="Manes.04G123500.1.v8.1.CDS.1"/>
    <property type="gene ID" value="Manes.04G123500.v8.1"/>
</dbReference>
<dbReference type="EMBL" id="CM004390">
    <property type="protein sequence ID" value="OAY52936.1"/>
    <property type="molecule type" value="Genomic_DNA"/>
</dbReference>
<gene>
    <name evidence="8" type="ORF">MANES_04G123500v8</name>
</gene>
<evidence type="ECO:0000313" key="8">
    <source>
        <dbReference type="EMBL" id="OAY52936.1"/>
    </source>
</evidence>
<keyword evidence="9" id="KW-1185">Reference proteome</keyword>
<dbReference type="PANTHER" id="PTHR33057:SF117">
    <property type="entry name" value="TRANSCRIPTION REPRESSOR OFP14"/>
    <property type="match status" value="1"/>
</dbReference>
<comment type="subcellular location">
    <subcellularLocation>
        <location evidence="1 6">Nucleus</location>
    </subcellularLocation>
</comment>
<keyword evidence="4 6" id="KW-0804">Transcription</keyword>
<dbReference type="GO" id="GO:0005634">
    <property type="term" value="C:nucleus"/>
    <property type="evidence" value="ECO:0007669"/>
    <property type="project" value="UniProtKB-SubCell"/>
</dbReference>
<dbReference type="NCBIfam" id="TIGR01568">
    <property type="entry name" value="A_thal_3678"/>
    <property type="match status" value="1"/>
</dbReference>
<dbReference type="InterPro" id="IPR006458">
    <property type="entry name" value="Ovate_C"/>
</dbReference>
<keyword evidence="2 6" id="KW-0678">Repressor</keyword>
<evidence type="ECO:0000256" key="4">
    <source>
        <dbReference type="ARBA" id="ARBA00023163"/>
    </source>
</evidence>
<accession>A0A2C9W1W4</accession>
<comment type="caution">
    <text evidence="8">The sequence shown here is derived from an EMBL/GenBank/DDBJ whole genome shotgun (WGS) entry which is preliminary data.</text>
</comment>
<evidence type="ECO:0000256" key="6">
    <source>
        <dbReference type="RuleBase" id="RU367028"/>
    </source>
</evidence>
<dbReference type="Pfam" id="PF04844">
    <property type="entry name" value="Ovate"/>
    <property type="match status" value="1"/>
</dbReference>
<keyword evidence="3 6" id="KW-0805">Transcription regulation</keyword>
<evidence type="ECO:0000259" key="7">
    <source>
        <dbReference type="PROSITE" id="PS51754"/>
    </source>
</evidence>
<evidence type="ECO:0000256" key="2">
    <source>
        <dbReference type="ARBA" id="ARBA00022491"/>
    </source>
</evidence>
<dbReference type="OrthoDB" id="689980at2759"/>
<dbReference type="InterPro" id="IPR038933">
    <property type="entry name" value="Ovate"/>
</dbReference>
<evidence type="ECO:0000313" key="9">
    <source>
        <dbReference type="Proteomes" id="UP000091857"/>
    </source>
</evidence>
<dbReference type="PANTHER" id="PTHR33057">
    <property type="entry name" value="TRANSCRIPTION REPRESSOR OFP7-RELATED"/>
    <property type="match status" value="1"/>
</dbReference>
<dbReference type="Proteomes" id="UP000091857">
    <property type="component" value="Chromosome 4"/>
</dbReference>
<evidence type="ECO:0000256" key="5">
    <source>
        <dbReference type="ARBA" id="ARBA00023242"/>
    </source>
</evidence>
<feature type="domain" description="OVATE" evidence="7">
    <location>
        <begin position="200"/>
        <end position="263"/>
    </location>
</feature>
<name>A0A2C9W1W4_MANES</name>
<evidence type="ECO:0000256" key="3">
    <source>
        <dbReference type="ARBA" id="ARBA00023015"/>
    </source>
</evidence>
<dbReference type="GO" id="GO:0045892">
    <property type="term" value="P:negative regulation of DNA-templated transcription"/>
    <property type="evidence" value="ECO:0007669"/>
    <property type="project" value="UniProtKB-UniRule"/>
</dbReference>
<dbReference type="PROSITE" id="PS51754">
    <property type="entry name" value="OVATE"/>
    <property type="match status" value="1"/>
</dbReference>
<comment type="function">
    <text evidence="6">Transcriptional repressor that regulates multiple aspects of plant growth and development.</text>
</comment>
<reference evidence="9" key="1">
    <citation type="journal article" date="2016" name="Nat. Biotechnol.">
        <title>Sequencing wild and cultivated cassava and related species reveals extensive interspecific hybridization and genetic diversity.</title>
        <authorList>
            <person name="Bredeson J.V."/>
            <person name="Lyons J.B."/>
            <person name="Prochnik S.E."/>
            <person name="Wu G.A."/>
            <person name="Ha C.M."/>
            <person name="Edsinger-Gonzales E."/>
            <person name="Grimwood J."/>
            <person name="Schmutz J."/>
            <person name="Rabbi I.Y."/>
            <person name="Egesi C."/>
            <person name="Nauluvula P."/>
            <person name="Lebot V."/>
            <person name="Ndunguru J."/>
            <person name="Mkamilo G."/>
            <person name="Bart R.S."/>
            <person name="Setter T.L."/>
            <person name="Gleadow R.M."/>
            <person name="Kulakow P."/>
            <person name="Ferguson M.E."/>
            <person name="Rounsley S."/>
            <person name="Rokhsar D.S."/>
        </authorList>
    </citation>
    <scope>NUCLEOTIDE SEQUENCE [LARGE SCALE GENOMIC DNA]</scope>
    <source>
        <strain evidence="9">cv. AM560-2</strain>
    </source>
</reference>
<dbReference type="AlphaFoldDB" id="A0A2C9W1W4"/>
<sequence>MPTKFHQSLNAYLSKIKNPTPFSLSSSKNWILSGCKNPKTTSFVANSSINIEEHINRDGAATLSDIDRFLFENFKSLYIKNDEEDHHQKKKYEEGRQLKEEDGDYDQVNLGGVLHHNHDDSSSEFYDIPPDLCGSHRFFVATGFNSLIEETQTNLTTTFEKEEISSTLTSNTIINSARNSSNGSNIKNINVALPNNCIALIKYSQGPNNDFRQPMQEIVEAKLQQKEKIDWDFVQDLLFCYLDLNEKKSHKFILSAFVDLVMSLRQCSSKVPTKSRRKKLIQSRGKGN</sequence>
<protein>
    <recommendedName>
        <fullName evidence="6">Transcription repressor</fullName>
    </recommendedName>
    <alternativeName>
        <fullName evidence="6">Ovate family protein</fullName>
    </alternativeName>
</protein>
<evidence type="ECO:0000256" key="1">
    <source>
        <dbReference type="ARBA" id="ARBA00004123"/>
    </source>
</evidence>
<dbReference type="STRING" id="3983.A0A2C9W1W4"/>